<dbReference type="Gene3D" id="3.40.50.2000">
    <property type="entry name" value="Glycogen Phosphorylase B"/>
    <property type="match status" value="1"/>
</dbReference>
<dbReference type="Pfam" id="PF00201">
    <property type="entry name" value="UDPGT"/>
    <property type="match status" value="1"/>
</dbReference>
<name>A0A1I8BBJ8_MELHA</name>
<dbReference type="InterPro" id="IPR050271">
    <property type="entry name" value="UDP-glycosyltransferase"/>
</dbReference>
<evidence type="ECO:0000256" key="5">
    <source>
        <dbReference type="ARBA" id="ARBA00047475"/>
    </source>
</evidence>
<comment type="similarity">
    <text evidence="1">Belongs to the UDP-glycosyltransferase family.</text>
</comment>
<evidence type="ECO:0000256" key="2">
    <source>
        <dbReference type="ARBA" id="ARBA00012544"/>
    </source>
</evidence>
<keyword evidence="6" id="KW-0175">Coiled coil</keyword>
<evidence type="ECO:0000256" key="4">
    <source>
        <dbReference type="ARBA" id="ARBA00022679"/>
    </source>
</evidence>
<feature type="coiled-coil region" evidence="6">
    <location>
        <begin position="162"/>
        <end position="196"/>
    </location>
</feature>
<dbReference type="InterPro" id="IPR002213">
    <property type="entry name" value="UDP_glucos_trans"/>
</dbReference>
<evidence type="ECO:0000256" key="3">
    <source>
        <dbReference type="ARBA" id="ARBA00022676"/>
    </source>
</evidence>
<dbReference type="GO" id="GO:0015020">
    <property type="term" value="F:glucuronosyltransferase activity"/>
    <property type="evidence" value="ECO:0007669"/>
    <property type="project" value="UniProtKB-EC"/>
</dbReference>
<organism evidence="7 8">
    <name type="scientific">Meloidogyne hapla</name>
    <name type="common">Root-knot nematode worm</name>
    <dbReference type="NCBI Taxonomy" id="6305"/>
    <lineage>
        <taxon>Eukaryota</taxon>
        <taxon>Metazoa</taxon>
        <taxon>Ecdysozoa</taxon>
        <taxon>Nematoda</taxon>
        <taxon>Chromadorea</taxon>
        <taxon>Rhabditida</taxon>
        <taxon>Tylenchina</taxon>
        <taxon>Tylenchomorpha</taxon>
        <taxon>Tylenchoidea</taxon>
        <taxon>Meloidogynidae</taxon>
        <taxon>Meloidogyninae</taxon>
        <taxon>Meloidogyne</taxon>
    </lineage>
</organism>
<keyword evidence="7" id="KW-1185">Reference proteome</keyword>
<evidence type="ECO:0000313" key="8">
    <source>
        <dbReference type="WBParaSite" id="MhA1_Contig178.frz3.gene7"/>
    </source>
</evidence>
<protein>
    <recommendedName>
        <fullName evidence="2">glucuronosyltransferase</fullName>
        <ecNumber evidence="2">2.4.1.17</ecNumber>
    </recommendedName>
</protein>
<dbReference type="Proteomes" id="UP000095281">
    <property type="component" value="Unplaced"/>
</dbReference>
<evidence type="ECO:0000313" key="7">
    <source>
        <dbReference type="Proteomes" id="UP000095281"/>
    </source>
</evidence>
<accession>A0A1I8BBJ8</accession>
<keyword evidence="4" id="KW-0808">Transferase</keyword>
<dbReference type="PANTHER" id="PTHR48043:SF23">
    <property type="entry name" value="UDP-GLUCURONOSYLTRANSFERASE"/>
    <property type="match status" value="1"/>
</dbReference>
<proteinExistence type="inferred from homology"/>
<dbReference type="WBParaSite" id="MhA1_Contig178.frz3.gene7">
    <property type="protein sequence ID" value="MhA1_Contig178.frz3.gene7"/>
    <property type="gene ID" value="MhA1_Contig178.frz3.gene7"/>
</dbReference>
<comment type="catalytic activity">
    <reaction evidence="5">
        <text>glucuronate acceptor + UDP-alpha-D-glucuronate = acceptor beta-D-glucuronoside + UDP + H(+)</text>
        <dbReference type="Rhea" id="RHEA:21032"/>
        <dbReference type="ChEBI" id="CHEBI:15378"/>
        <dbReference type="ChEBI" id="CHEBI:58052"/>
        <dbReference type="ChEBI" id="CHEBI:58223"/>
        <dbReference type="ChEBI" id="CHEBI:132367"/>
        <dbReference type="ChEBI" id="CHEBI:132368"/>
        <dbReference type="EC" id="2.4.1.17"/>
    </reaction>
</comment>
<dbReference type="SUPFAM" id="SSF53756">
    <property type="entry name" value="UDP-Glycosyltransferase/glycogen phosphorylase"/>
    <property type="match status" value="1"/>
</dbReference>
<sequence>MLVFENTINREPITSNVFNVINVPIINLHRFESLRKNSLSELQSSSEKRKLLSNYRFSNEYFYVGIYEGIVENEKIFDELKEQNYSFGIAEFEIMAGSFAVFEALGIKKTFNVAATVFFPKYLQLLEIDGEPIDVKKYIVPEFDSVEPGDWDKEKGISNKNSKRYRENLEKHKDANKKLIDEFDETDKLYEELYNKNVKNNKIDKPSKLNVLFKNINYHFINQHPLGILKDFPKLEDKIMYIGGIVVEKQSILTKNKVDKHNLPRVVYASLGSFRVSFYTKVFGEGVFEQMIAEFQKHNEYIFKARFEERFLPKTSRNIVLTEKSVKQQNILAKSNTKLFISHCGLNGLNEAMYAGVPLICVPRDVDQPYNASLIEHKGIGIYVKLDQNFENAFKEALDKILNKNYG</sequence>
<dbReference type="EC" id="2.4.1.17" evidence="2"/>
<evidence type="ECO:0000256" key="1">
    <source>
        <dbReference type="ARBA" id="ARBA00009995"/>
    </source>
</evidence>
<evidence type="ECO:0000256" key="6">
    <source>
        <dbReference type="SAM" id="Coils"/>
    </source>
</evidence>
<dbReference type="AlphaFoldDB" id="A0A1I8BBJ8"/>
<keyword evidence="3" id="KW-0328">Glycosyltransferase</keyword>
<dbReference type="PANTHER" id="PTHR48043">
    <property type="entry name" value="EG:EG0003.4 PROTEIN-RELATED"/>
    <property type="match status" value="1"/>
</dbReference>
<reference evidence="8" key="1">
    <citation type="submission" date="2016-11" db="UniProtKB">
        <authorList>
            <consortium name="WormBaseParasite"/>
        </authorList>
    </citation>
    <scope>IDENTIFICATION</scope>
</reference>